<feature type="domain" description="DJ-1/PfpI" evidence="2">
    <location>
        <begin position="11"/>
        <end position="181"/>
    </location>
</feature>
<keyword evidence="4" id="KW-1185">Reference proteome</keyword>
<comment type="caution">
    <text evidence="3">The sequence shown here is derived from an EMBL/GenBank/DDBJ whole genome shotgun (WGS) entry which is preliminary data.</text>
</comment>
<keyword evidence="1" id="KW-1133">Transmembrane helix</keyword>
<gene>
    <name evidence="3" type="ORF">BFS35_002920</name>
</gene>
<dbReference type="EMBL" id="MJBI02000001">
    <property type="protein sequence ID" value="RAI82654.1"/>
    <property type="molecule type" value="Genomic_DNA"/>
</dbReference>
<keyword evidence="1" id="KW-0472">Membrane</keyword>
<dbReference type="Proteomes" id="UP000229523">
    <property type="component" value="Unassembled WGS sequence"/>
</dbReference>
<organism evidence="3 4">
    <name type="scientific">Macrococcoides goetzii</name>
    <dbReference type="NCBI Taxonomy" id="1891097"/>
    <lineage>
        <taxon>Bacteria</taxon>
        <taxon>Bacillati</taxon>
        <taxon>Bacillota</taxon>
        <taxon>Bacilli</taxon>
        <taxon>Bacillales</taxon>
        <taxon>Staphylococcaceae</taxon>
        <taxon>Macrococcoides</taxon>
    </lineage>
</organism>
<evidence type="ECO:0000313" key="4">
    <source>
        <dbReference type="Proteomes" id="UP000229523"/>
    </source>
</evidence>
<dbReference type="Gene3D" id="3.40.50.880">
    <property type="match status" value="1"/>
</dbReference>
<name>A0A364JNV4_9STAP</name>
<dbReference type="AlphaFoldDB" id="A0A364JNV4"/>
<dbReference type="InterPro" id="IPR029062">
    <property type="entry name" value="Class_I_gatase-like"/>
</dbReference>
<keyword evidence="1" id="KW-0812">Transmembrane</keyword>
<accession>A0A364JNV4</accession>
<proteinExistence type="predicted"/>
<dbReference type="SUPFAM" id="SSF52317">
    <property type="entry name" value="Class I glutamine amidotransferase-like"/>
    <property type="match status" value="1"/>
</dbReference>
<evidence type="ECO:0000313" key="3">
    <source>
        <dbReference type="EMBL" id="RAI82654.1"/>
    </source>
</evidence>
<dbReference type="InterPro" id="IPR002818">
    <property type="entry name" value="DJ-1/PfpI"/>
</dbReference>
<dbReference type="Pfam" id="PF01965">
    <property type="entry name" value="DJ-1_PfpI"/>
    <property type="match status" value="1"/>
</dbReference>
<reference evidence="3 4" key="1">
    <citation type="journal article" date="2018" name="Front. Microbiol.">
        <title>Description and Comparative Genomics of Macrococcus caseolyticus subsp. hominis subsp. nov., Macrococcus goetzii sp. nov., Macrococcus epidermidis sp. nov., and Macrococcus bohemicus sp. nov., Novel Macrococci From Human Clinical Material With Virulence Potential and Suspected Uptake of Foreign DNA by Natural Transformation.</title>
        <authorList>
            <person name="Maslanova I."/>
            <person name="Wertheimer Z."/>
            <person name="Sedlacek I."/>
            <person name="Svec P."/>
            <person name="Indrakova A."/>
            <person name="Kovarovic V."/>
            <person name="Schumann P."/>
            <person name="Sproer C."/>
            <person name="Kralova S."/>
            <person name="Sedo O."/>
            <person name="Kristofova L."/>
            <person name="Vrbovska V."/>
            <person name="Fuzik T."/>
            <person name="Petras P."/>
            <person name="Zdrahal Z."/>
            <person name="Ruzickova V."/>
            <person name="Doskar J."/>
            <person name="Pantucek R."/>
        </authorList>
    </citation>
    <scope>NUCLEOTIDE SEQUENCE [LARGE SCALE GENOMIC DNA]</scope>
    <source>
        <strain evidence="3 4">CCM 4927</strain>
    </source>
</reference>
<evidence type="ECO:0000256" key="1">
    <source>
        <dbReference type="SAM" id="Phobius"/>
    </source>
</evidence>
<feature type="transmembrane region" description="Helical" evidence="1">
    <location>
        <begin position="12"/>
        <end position="34"/>
    </location>
</feature>
<evidence type="ECO:0000259" key="2">
    <source>
        <dbReference type="Pfam" id="PF01965"/>
    </source>
</evidence>
<protein>
    <submittedName>
        <fullName evidence="3">4-methyl-5(B-hydroxyethyl)-thiazole monophosphate biosynthesis protein</fullName>
    </submittedName>
</protein>
<sequence>MKERILKLKNKALVIIYPGFSLYEINCLTSYLTISLEEKDIWTIETAASTKDPIISEDNFSVNPSLIFEELNINDYKLIILPGIIDYTKAIDDTKLIKFLKKLNTDTRPLISSISSSPILLAKAGLLKDVQFTAGLYEETIESFPDLSTNQLTRTPVHYDRENNIITAIGFAFREFAIETLKALNYDVQDTLFSGTLLKKYSKEELIYRMN</sequence>